<evidence type="ECO:0000313" key="4">
    <source>
        <dbReference type="Proteomes" id="UP000655830"/>
    </source>
</evidence>
<dbReference type="InterPro" id="IPR021729">
    <property type="entry name" value="DUF3298"/>
</dbReference>
<dbReference type="RefSeq" id="WP_249331502.1">
    <property type="nucleotide sequence ID" value="NZ_JACRSY010000003.1"/>
</dbReference>
<reference evidence="3" key="1">
    <citation type="submission" date="2020-08" db="EMBL/GenBank/DDBJ databases">
        <title>Genome public.</title>
        <authorList>
            <person name="Liu C."/>
            <person name="Sun Q."/>
        </authorList>
    </citation>
    <scope>NUCLEOTIDE SEQUENCE</scope>
    <source>
        <strain evidence="3">NSJ-12</strain>
    </source>
</reference>
<dbReference type="AlphaFoldDB" id="A0A926EHF1"/>
<dbReference type="EMBL" id="JACRSY010000003">
    <property type="protein sequence ID" value="MBC8578517.1"/>
    <property type="molecule type" value="Genomic_DNA"/>
</dbReference>
<comment type="caution">
    <text evidence="3">The sequence shown here is derived from an EMBL/GenBank/DDBJ whole genome shotgun (WGS) entry which is preliminary data.</text>
</comment>
<feature type="domain" description="DUF4179" evidence="2">
    <location>
        <begin position="53"/>
        <end position="102"/>
    </location>
</feature>
<dbReference type="Pfam" id="PF11738">
    <property type="entry name" value="DUF3298"/>
    <property type="match status" value="1"/>
</dbReference>
<evidence type="ECO:0000259" key="1">
    <source>
        <dbReference type="Pfam" id="PF11738"/>
    </source>
</evidence>
<protein>
    <submittedName>
        <fullName evidence="3">DUF3298 domain-containing protein</fullName>
    </submittedName>
</protein>
<feature type="domain" description="DUF3298" evidence="1">
    <location>
        <begin position="212"/>
        <end position="300"/>
    </location>
</feature>
<dbReference type="InterPro" id="IPR037126">
    <property type="entry name" value="PdaC/RsiV-like_sf"/>
</dbReference>
<sequence>MKTNQNNNSYKEIEEQIVQYSEHIDIPEELDFIVKRAIKEGKAAPKQKHFNFNKWSKKVAAVASIAVASFVGMTNLSPTFAKSMSDVPILGALIKVISFTQFDYHKETSDATIETPIIEGLQDKTLEEVINNRYLEENKKLFEQFKAEVTDLESSGQSAHLGINSGFEIKTNNDQILSIGRYIVNTSASSSTTITYDTLDKQNEIIITLPSLFKDNSYIEVISENIKIQMLERIAADPTQHYWVEGAPNTDDDSFSIDNFECIDANQAFYISDAGKLIISFNKYDIAPGYMGIQEFEIPTEILQDILVSNYYIK</sequence>
<dbReference type="InterPro" id="IPR025436">
    <property type="entry name" value="DUF4179"/>
</dbReference>
<organism evidence="3 4">
    <name type="scientific">Zhenhengia yiwuensis</name>
    <dbReference type="NCBI Taxonomy" id="2763666"/>
    <lineage>
        <taxon>Bacteria</taxon>
        <taxon>Bacillati</taxon>
        <taxon>Bacillota</taxon>
        <taxon>Clostridia</taxon>
        <taxon>Lachnospirales</taxon>
        <taxon>Lachnospiraceae</taxon>
        <taxon>Zhenhengia</taxon>
    </lineage>
</organism>
<proteinExistence type="predicted"/>
<keyword evidence="4" id="KW-1185">Reference proteome</keyword>
<evidence type="ECO:0000313" key="3">
    <source>
        <dbReference type="EMBL" id="MBC8578517.1"/>
    </source>
</evidence>
<accession>A0A926EHF1</accession>
<gene>
    <name evidence="3" type="ORF">H8718_03075</name>
</gene>
<evidence type="ECO:0000259" key="2">
    <source>
        <dbReference type="Pfam" id="PF13786"/>
    </source>
</evidence>
<dbReference type="Gene3D" id="3.30.565.40">
    <property type="entry name" value="Fervidobacterium nodosum Rt17-B1 like"/>
    <property type="match status" value="1"/>
</dbReference>
<dbReference type="Gene3D" id="3.90.640.20">
    <property type="entry name" value="Heat-shock cognate protein, ATPase"/>
    <property type="match status" value="1"/>
</dbReference>
<dbReference type="Pfam" id="PF13786">
    <property type="entry name" value="DUF4179"/>
    <property type="match status" value="1"/>
</dbReference>
<name>A0A926EHF1_9FIRM</name>
<dbReference type="Proteomes" id="UP000655830">
    <property type="component" value="Unassembled WGS sequence"/>
</dbReference>